<reference evidence="12 13" key="1">
    <citation type="journal article" date="2019" name="Sci. Rep.">
        <title>Comparative genomics of chytrid fungi reveal insights into the obligate biotrophic and pathogenic lifestyle of Synchytrium endobioticum.</title>
        <authorList>
            <person name="van de Vossenberg B.T.L.H."/>
            <person name="Warris S."/>
            <person name="Nguyen H.D.T."/>
            <person name="van Gent-Pelzer M.P.E."/>
            <person name="Joly D.L."/>
            <person name="van de Geest H.C."/>
            <person name="Bonants P.J.M."/>
            <person name="Smith D.S."/>
            <person name="Levesque C.A."/>
            <person name="van der Lee T.A.J."/>
        </authorList>
    </citation>
    <scope>NUCLEOTIDE SEQUENCE [LARGE SCALE GENOMIC DNA]</scope>
    <source>
        <strain evidence="12 13">JEL517</strain>
    </source>
</reference>
<evidence type="ECO:0000256" key="9">
    <source>
        <dbReference type="RuleBase" id="RU000304"/>
    </source>
</evidence>
<dbReference type="Pfam" id="PF00069">
    <property type="entry name" value="Pkinase"/>
    <property type="match status" value="1"/>
</dbReference>
<evidence type="ECO:0000256" key="3">
    <source>
        <dbReference type="ARBA" id="ARBA00022679"/>
    </source>
</evidence>
<evidence type="ECO:0000256" key="7">
    <source>
        <dbReference type="ARBA" id="ARBA00038035"/>
    </source>
</evidence>
<evidence type="ECO:0000259" key="11">
    <source>
        <dbReference type="PROSITE" id="PS50011"/>
    </source>
</evidence>
<proteinExistence type="inferred from homology"/>
<dbReference type="PROSITE" id="PS00108">
    <property type="entry name" value="PROTEIN_KINASE_ST"/>
    <property type="match status" value="1"/>
</dbReference>
<keyword evidence="6 8" id="KW-0067">ATP-binding</keyword>
<dbReference type="PROSITE" id="PS00107">
    <property type="entry name" value="PROTEIN_KINASE_ATP"/>
    <property type="match status" value="1"/>
</dbReference>
<keyword evidence="1 9" id="KW-0723">Serine/threonine-protein kinase</keyword>
<keyword evidence="3" id="KW-0808">Transferase</keyword>
<dbReference type="Proteomes" id="UP000319731">
    <property type="component" value="Unassembled WGS sequence"/>
</dbReference>
<dbReference type="STRING" id="1806994.A0A507CAH2"/>
<dbReference type="GO" id="GO:0071507">
    <property type="term" value="P:pheromone response MAPK cascade"/>
    <property type="evidence" value="ECO:0007669"/>
    <property type="project" value="UniProtKB-ARBA"/>
</dbReference>
<evidence type="ECO:0000256" key="6">
    <source>
        <dbReference type="ARBA" id="ARBA00022840"/>
    </source>
</evidence>
<dbReference type="InterPro" id="IPR000719">
    <property type="entry name" value="Prot_kinase_dom"/>
</dbReference>
<keyword evidence="13" id="KW-1185">Reference proteome</keyword>
<feature type="binding site" evidence="8">
    <location>
        <position position="105"/>
    </location>
    <ligand>
        <name>ATP</name>
        <dbReference type="ChEBI" id="CHEBI:30616"/>
    </ligand>
</feature>
<organism evidence="12 13">
    <name type="scientific">Synchytrium microbalum</name>
    <dbReference type="NCBI Taxonomy" id="1806994"/>
    <lineage>
        <taxon>Eukaryota</taxon>
        <taxon>Fungi</taxon>
        <taxon>Fungi incertae sedis</taxon>
        <taxon>Chytridiomycota</taxon>
        <taxon>Chytridiomycota incertae sedis</taxon>
        <taxon>Chytridiomycetes</taxon>
        <taxon>Synchytriales</taxon>
        <taxon>Synchytriaceae</taxon>
        <taxon>Synchytrium</taxon>
    </lineage>
</organism>
<feature type="domain" description="Protein kinase" evidence="11">
    <location>
        <begin position="76"/>
        <end position="331"/>
    </location>
</feature>
<dbReference type="SMART" id="SM00220">
    <property type="entry name" value="S_TKc"/>
    <property type="match status" value="1"/>
</dbReference>
<evidence type="ECO:0000256" key="4">
    <source>
        <dbReference type="ARBA" id="ARBA00022741"/>
    </source>
</evidence>
<dbReference type="FunFam" id="1.10.510.10:FF:000921">
    <property type="entry name" value="Serine/threonine-protein kinase STE7"/>
    <property type="match status" value="1"/>
</dbReference>
<gene>
    <name evidence="12" type="ORF">SmJEL517_g02835</name>
</gene>
<feature type="region of interest" description="Disordered" evidence="10">
    <location>
        <begin position="1"/>
        <end position="23"/>
    </location>
</feature>
<evidence type="ECO:0000256" key="8">
    <source>
        <dbReference type="PROSITE-ProRule" id="PRU10141"/>
    </source>
</evidence>
<dbReference type="InterPro" id="IPR017441">
    <property type="entry name" value="Protein_kinase_ATP_BS"/>
</dbReference>
<accession>A0A507CAH2</accession>
<evidence type="ECO:0000256" key="5">
    <source>
        <dbReference type="ARBA" id="ARBA00022777"/>
    </source>
</evidence>
<dbReference type="InterPro" id="IPR050915">
    <property type="entry name" value="MAP_kinase_kinase"/>
</dbReference>
<evidence type="ECO:0000313" key="12">
    <source>
        <dbReference type="EMBL" id="TPX34543.1"/>
    </source>
</evidence>
<dbReference type="GeneID" id="42004060"/>
<dbReference type="InterPro" id="IPR011009">
    <property type="entry name" value="Kinase-like_dom_sf"/>
</dbReference>
<dbReference type="Gene3D" id="3.30.200.20">
    <property type="entry name" value="Phosphorylase Kinase, domain 1"/>
    <property type="match status" value="1"/>
</dbReference>
<dbReference type="InterPro" id="IPR008271">
    <property type="entry name" value="Ser/Thr_kinase_AS"/>
</dbReference>
<keyword evidence="5" id="KW-0418">Kinase</keyword>
<dbReference type="Gene3D" id="1.10.510.10">
    <property type="entry name" value="Transferase(Phosphotransferase) domain 1"/>
    <property type="match status" value="1"/>
</dbReference>
<keyword evidence="4 8" id="KW-0547">Nucleotide-binding</keyword>
<protein>
    <recommendedName>
        <fullName evidence="11">Protein kinase domain-containing protein</fullName>
    </recommendedName>
</protein>
<name>A0A507CAH2_9FUNG</name>
<evidence type="ECO:0000256" key="2">
    <source>
        <dbReference type="ARBA" id="ARBA00022553"/>
    </source>
</evidence>
<dbReference type="PANTHER" id="PTHR47448">
    <property type="entry name" value="DUAL SPECIFICITY MITOGEN-ACTIVATED PROTEIN KINASE KINASE DSOR1-LIKE PROTEIN"/>
    <property type="match status" value="1"/>
</dbReference>
<dbReference type="AlphaFoldDB" id="A0A507CAH2"/>
<sequence length="353" mass="38648">MATPLPPAVPGRRAGRPTPRIVLPPNSAAVSIASLNGIDPEDSPSGQVVSKMDELTIDKLPKGEGEWGKDIKLDDLLILDELGAGNGGTVNKVLHRPTNTIMARKIIHVEAKQSVRKQILRELQIMHKCNSPYIVKFYGAFLNEGDISICMEYMDCGSLDHLYKHVGPIPENVVGKITYAVLQGLVYLYDTHRIIHRDVKPSNILVDSTGNIKIADFGVSGQLINSVAHTFVGTSAYMSPERIQGGKYSVPSDIWSLGITIMELALGRFPFPADEKPLTVFELLEYIVHEEAPTLPKGKFSDDLEKFVAKCLIKDHGKRPSPSDLLNDPFVSKASQSTVDLKAWAVSTLKVSS</sequence>
<dbReference type="RefSeq" id="XP_031025263.1">
    <property type="nucleotide sequence ID" value="XM_031168763.1"/>
</dbReference>
<comment type="caution">
    <text evidence="12">The sequence shown here is derived from an EMBL/GenBank/DDBJ whole genome shotgun (WGS) entry which is preliminary data.</text>
</comment>
<comment type="similarity">
    <text evidence="7">Belongs to the protein kinase superfamily. STE Ser/Thr protein kinase family. MAP kinase kinase subfamily.</text>
</comment>
<dbReference type="PANTHER" id="PTHR47448:SF1">
    <property type="entry name" value="SERINE_THREONINE-PROTEIN KINASE STE7 HOMOLOG"/>
    <property type="match status" value="1"/>
</dbReference>
<dbReference type="GO" id="GO:0005524">
    <property type="term" value="F:ATP binding"/>
    <property type="evidence" value="ECO:0007669"/>
    <property type="project" value="UniProtKB-UniRule"/>
</dbReference>
<evidence type="ECO:0000256" key="1">
    <source>
        <dbReference type="ARBA" id="ARBA00022527"/>
    </source>
</evidence>
<feature type="compositionally biased region" description="Low complexity" evidence="10">
    <location>
        <begin position="10"/>
        <end position="20"/>
    </location>
</feature>
<dbReference type="GO" id="GO:0004674">
    <property type="term" value="F:protein serine/threonine kinase activity"/>
    <property type="evidence" value="ECO:0007669"/>
    <property type="project" value="UniProtKB-KW"/>
</dbReference>
<dbReference type="GO" id="GO:0004708">
    <property type="term" value="F:MAP kinase kinase activity"/>
    <property type="evidence" value="ECO:0007669"/>
    <property type="project" value="UniProtKB-ARBA"/>
</dbReference>
<evidence type="ECO:0000256" key="10">
    <source>
        <dbReference type="SAM" id="MobiDB-lite"/>
    </source>
</evidence>
<dbReference type="OrthoDB" id="10252354at2759"/>
<dbReference type="EMBL" id="QEAO01000013">
    <property type="protein sequence ID" value="TPX34543.1"/>
    <property type="molecule type" value="Genomic_DNA"/>
</dbReference>
<keyword evidence="2" id="KW-0597">Phosphoprotein</keyword>
<evidence type="ECO:0000313" key="13">
    <source>
        <dbReference type="Proteomes" id="UP000319731"/>
    </source>
</evidence>
<dbReference type="SUPFAM" id="SSF56112">
    <property type="entry name" value="Protein kinase-like (PK-like)"/>
    <property type="match status" value="1"/>
</dbReference>
<dbReference type="FunFam" id="3.30.200.20:FF:000040">
    <property type="entry name" value="Dual specificity mitogen-activated protein kinase kinase"/>
    <property type="match status" value="1"/>
</dbReference>
<dbReference type="PROSITE" id="PS50011">
    <property type="entry name" value="PROTEIN_KINASE_DOM"/>
    <property type="match status" value="1"/>
</dbReference>